<name>E5E4H9_9CAUD</name>
<dbReference type="Proteomes" id="UP000008730">
    <property type="component" value="Segment"/>
</dbReference>
<dbReference type="InterPro" id="IPR024389">
    <property type="entry name" value="Gp48_T4-like"/>
</dbReference>
<evidence type="ECO:0000313" key="1">
    <source>
        <dbReference type="EMBL" id="ADG36163.1"/>
    </source>
</evidence>
<dbReference type="KEGG" id="vg:9926088"/>
<keyword evidence="2" id="KW-1185">Reference proteome</keyword>
<reference evidence="1 2" key="1">
    <citation type="journal article" date="2010" name="Virol. J.">
        <title>Genomes of the T4-related bacteriophages as windows on microbial genome evolution.</title>
        <authorList>
            <person name="Petrov V.M."/>
            <person name="Ratnayaka S."/>
            <person name="Nolan J.M."/>
            <person name="Miller E.S."/>
            <person name="Karam J.D."/>
        </authorList>
    </citation>
    <scope>NUCLEOTIDE SEQUENCE [LARGE SCALE GENOMIC DNA]</scope>
</reference>
<dbReference type="Pfam" id="PF11091">
    <property type="entry name" value="T4_tail_cap"/>
    <property type="match status" value="1"/>
</dbReference>
<dbReference type="EMBL" id="GU911519">
    <property type="protein sequence ID" value="ADG36163.1"/>
    <property type="molecule type" value="Genomic_DNA"/>
</dbReference>
<sequence>MLVKEIVDSETNLIERIGSFVAAGRSSKEEESKTKIFEAQYPDGRAAATDSVDDARIQDLYANGLLFTAVEYKGRTTPEMTDMRGQVMKNMVDAIDQAKGVFNQLRGKSGGNKKISSAIKNPVCQILLPRSKTDTDTISHKFNDVNESLITRGNGTATGILSNLASTAVFGAVESISQGVMADHGEQIYNTSRAMYGGAENRTKTYTWELTPRTEGDLVQIIRIYELFSFFSYGVTGNSAYAKEIKGQIDDWYKKTFINNLTPEGADRSGTMMESVTSFLSNVIVVSNPTVWFIQNFGTMTTYDKHADVFGPAQISNIRFDKAPDGNFSGLAIAPNMPSTFVLEITFREILTLNRGSLYGRDVL</sequence>
<accession>E5E4H9</accession>
<dbReference type="RefSeq" id="YP_004009815.1">
    <property type="nucleotide sequence ID" value="NC_014661.1"/>
</dbReference>
<organism evidence="1 2">
    <name type="scientific">Acinetobacter phage Acj61</name>
    <dbReference type="NCBI Taxonomy" id="760732"/>
    <lineage>
        <taxon>Viruses</taxon>
        <taxon>Duplodnaviria</taxon>
        <taxon>Heunggongvirae</taxon>
        <taxon>Uroviricota</taxon>
        <taxon>Caudoviricetes</taxon>
        <taxon>Pantevenvirales</taxon>
        <taxon>Straboviridae</taxon>
        <taxon>Twarogvirinae</taxon>
        <taxon>Lasallevirus</taxon>
        <taxon>Lasallevirus Acj61</taxon>
        <taxon>Acinetobacter virus Acj61</taxon>
    </lineage>
</organism>
<dbReference type="GeneID" id="9926088"/>
<evidence type="ECO:0000313" key="2">
    <source>
        <dbReference type="Proteomes" id="UP000008730"/>
    </source>
</evidence>
<protein>
    <submittedName>
        <fullName evidence="1">Gp48 baseplate</fullName>
    </submittedName>
</protein>
<dbReference type="OrthoDB" id="4392at10239"/>
<proteinExistence type="predicted"/>
<gene>
    <name evidence="1" type="primary">48</name>
    <name evidence="1" type="ORF">Acj61p198</name>
</gene>